<dbReference type="HOGENOM" id="CLU_1794059_0_0_10"/>
<dbReference type="Pfam" id="PF15639">
    <property type="entry name" value="Tox-MPTase3"/>
    <property type="match status" value="1"/>
</dbReference>
<dbReference type="KEGG" id="cao:Celal_0682"/>
<dbReference type="InterPro" id="IPR028913">
    <property type="entry name" value="Tox-MPTase3_dom"/>
</dbReference>
<sequence length="144" mass="16391">MKMSKTDIRKYPKLAYYVKVNLPQVVHVPAIVQALKKIANLNDVKLRDALIWGKGPQIKVTYLVDAYGEFSPNQQSNELRIDTSLVTDFEKGRGKRMARAGNVYLVGITLLHELTHWGDDQNGIDRPGEEGEEFEKLVYGKLLY</sequence>
<accession>E6XDA8</accession>
<name>E6XDA8_CELAD</name>
<dbReference type="OrthoDB" id="878730at2"/>
<evidence type="ECO:0000313" key="2">
    <source>
        <dbReference type="EMBL" id="ADV48021.1"/>
    </source>
</evidence>
<dbReference type="EMBL" id="CP002453">
    <property type="protein sequence ID" value="ADV48021.1"/>
    <property type="molecule type" value="Genomic_DNA"/>
</dbReference>
<proteinExistence type="predicted"/>
<dbReference type="STRING" id="688270.Celal_0682"/>
<evidence type="ECO:0000259" key="1">
    <source>
        <dbReference type="Pfam" id="PF15639"/>
    </source>
</evidence>
<dbReference type="Proteomes" id="UP000008634">
    <property type="component" value="Chromosome"/>
</dbReference>
<organism evidence="2 3">
    <name type="scientific">Cellulophaga algicola (strain DSM 14237 / IC166 / ACAM 630)</name>
    <dbReference type="NCBI Taxonomy" id="688270"/>
    <lineage>
        <taxon>Bacteria</taxon>
        <taxon>Pseudomonadati</taxon>
        <taxon>Bacteroidota</taxon>
        <taxon>Flavobacteriia</taxon>
        <taxon>Flavobacteriales</taxon>
        <taxon>Flavobacteriaceae</taxon>
        <taxon>Cellulophaga</taxon>
    </lineage>
</organism>
<evidence type="ECO:0000313" key="3">
    <source>
        <dbReference type="Proteomes" id="UP000008634"/>
    </source>
</evidence>
<protein>
    <recommendedName>
        <fullName evidence="1">Tox-MPTase3 domain-containing protein</fullName>
    </recommendedName>
</protein>
<reference evidence="2 3" key="1">
    <citation type="journal article" date="2010" name="Stand. Genomic Sci.">
        <title>Complete genome sequence of Cellulophaga algicola type strain (IC166).</title>
        <authorList>
            <person name="Abt B."/>
            <person name="Lu M."/>
            <person name="Misra M."/>
            <person name="Han C."/>
            <person name="Nolan M."/>
            <person name="Lucas S."/>
            <person name="Hammon N."/>
            <person name="Deshpande S."/>
            <person name="Cheng J.F."/>
            <person name="Tapia R."/>
            <person name="Goodwin L."/>
            <person name="Pitluck S."/>
            <person name="Liolios K."/>
            <person name="Pagani I."/>
            <person name="Ivanova N."/>
            <person name="Mavromatis K."/>
            <person name="Ovchinikova G."/>
            <person name="Pati A."/>
            <person name="Chen A."/>
            <person name="Palaniappan K."/>
            <person name="Land M."/>
            <person name="Hauser L."/>
            <person name="Chang Y.J."/>
            <person name="Jeffries C.D."/>
            <person name="Detter J.C."/>
            <person name="Brambilla E."/>
            <person name="Rohde M."/>
            <person name="Tindall B.J."/>
            <person name="Goker M."/>
            <person name="Woyke T."/>
            <person name="Bristow J."/>
            <person name="Eisen J.A."/>
            <person name="Markowitz V."/>
            <person name="Hugenholtz P."/>
            <person name="Kyrpides N.C."/>
            <person name="Klenk H.P."/>
            <person name="Lapidus A."/>
        </authorList>
    </citation>
    <scope>NUCLEOTIDE SEQUENCE [LARGE SCALE GENOMIC DNA]</scope>
    <source>
        <strain evidence="3">DSM 14237 / IC166 / ACAM 630</strain>
    </source>
</reference>
<dbReference type="AlphaFoldDB" id="E6XDA8"/>
<feature type="domain" description="Tox-MPTase3" evidence="1">
    <location>
        <begin position="9"/>
        <end position="140"/>
    </location>
</feature>
<gene>
    <name evidence="2" type="ordered locus">Celal_0682</name>
</gene>
<keyword evidence="3" id="KW-1185">Reference proteome</keyword>
<dbReference type="eggNOG" id="ENOG503335T">
    <property type="taxonomic scope" value="Bacteria"/>
</dbReference>
<dbReference type="RefSeq" id="WP_013549511.1">
    <property type="nucleotide sequence ID" value="NC_014934.1"/>
</dbReference>